<dbReference type="Proteomes" id="UP001262767">
    <property type="component" value="Unassembled WGS sequence"/>
</dbReference>
<organism evidence="1 2">
    <name type="scientific">Acinetobacter lwoffii</name>
    <dbReference type="NCBI Taxonomy" id="28090"/>
    <lineage>
        <taxon>Bacteria</taxon>
        <taxon>Pseudomonadati</taxon>
        <taxon>Pseudomonadota</taxon>
        <taxon>Gammaproteobacteria</taxon>
        <taxon>Moraxellales</taxon>
        <taxon>Moraxellaceae</taxon>
        <taxon>Acinetobacter</taxon>
    </lineage>
</organism>
<evidence type="ECO:0000313" key="1">
    <source>
        <dbReference type="EMBL" id="MDR6630408.1"/>
    </source>
</evidence>
<dbReference type="AlphaFoldDB" id="A0AAW8LPS8"/>
<sequence length="140" mass="15521">MNLIDTLGLGKCIALLHLAAQYGSNTTHCDPSSDTFFCDFGEKGFYLYTGPGHIINPGAGWSKADLVLIQNIRDAVLQCKNIQAFEDFVINNGGYVSKAENGEYRYATQLILEEWLRSPSLAVKKIKKLKSTKYRPQATA</sequence>
<dbReference type="RefSeq" id="WP_310077910.1">
    <property type="nucleotide sequence ID" value="NZ_JAVDSC010000012.1"/>
</dbReference>
<reference evidence="1" key="1">
    <citation type="submission" date="2023-07" db="EMBL/GenBank/DDBJ databases">
        <title>Sorghum-associated microbial communities from plants grown in Nebraska, USA.</title>
        <authorList>
            <person name="Schachtman D."/>
        </authorList>
    </citation>
    <scope>NUCLEOTIDE SEQUENCE</scope>
    <source>
        <strain evidence="1">BE44</strain>
    </source>
</reference>
<evidence type="ECO:0000313" key="2">
    <source>
        <dbReference type="Proteomes" id="UP001262767"/>
    </source>
</evidence>
<protein>
    <submittedName>
        <fullName evidence="1">Uncharacterized protein</fullName>
    </submittedName>
</protein>
<dbReference type="EMBL" id="JAVDSC010000012">
    <property type="protein sequence ID" value="MDR6630408.1"/>
    <property type="molecule type" value="Genomic_DNA"/>
</dbReference>
<proteinExistence type="predicted"/>
<name>A0AAW8LPS8_ACILW</name>
<accession>A0AAW8LPS8</accession>
<comment type="caution">
    <text evidence="1">The sequence shown here is derived from an EMBL/GenBank/DDBJ whole genome shotgun (WGS) entry which is preliminary data.</text>
</comment>
<gene>
    <name evidence="1" type="ORF">J2X86_002463</name>
</gene>